<proteinExistence type="predicted"/>
<dbReference type="PANTHER" id="PTHR43124">
    <property type="entry name" value="PURINE EFFLUX PUMP PBUE"/>
    <property type="match status" value="1"/>
</dbReference>
<dbReference type="InterPro" id="IPR050189">
    <property type="entry name" value="MFS_Efflux_Transporters"/>
</dbReference>
<feature type="transmembrane region" description="Helical" evidence="7">
    <location>
        <begin position="242"/>
        <end position="260"/>
    </location>
</feature>
<dbReference type="PRINTS" id="PR01035">
    <property type="entry name" value="TCRTETA"/>
</dbReference>
<dbReference type="PANTHER" id="PTHR43124:SF3">
    <property type="entry name" value="CHLORAMPHENICOL EFFLUX PUMP RV0191"/>
    <property type="match status" value="1"/>
</dbReference>
<keyword evidence="3" id="KW-1003">Cell membrane</keyword>
<name>A0A2A5IV64_BACPU</name>
<dbReference type="InterPro" id="IPR011701">
    <property type="entry name" value="MFS"/>
</dbReference>
<keyword evidence="4 7" id="KW-0812">Transmembrane</keyword>
<keyword evidence="5 7" id="KW-1133">Transmembrane helix</keyword>
<evidence type="ECO:0000313" key="10">
    <source>
        <dbReference type="Proteomes" id="UP000228754"/>
    </source>
</evidence>
<dbReference type="Gene3D" id="1.20.1250.20">
    <property type="entry name" value="MFS general substrate transporter like domains"/>
    <property type="match status" value="1"/>
</dbReference>
<accession>A0A2A5IV64</accession>
<evidence type="ECO:0000256" key="7">
    <source>
        <dbReference type="SAM" id="Phobius"/>
    </source>
</evidence>
<organism evidence="9 10">
    <name type="scientific">Bacillus pumilus</name>
    <name type="common">Bacillus mesentericus</name>
    <dbReference type="NCBI Taxonomy" id="1408"/>
    <lineage>
        <taxon>Bacteria</taxon>
        <taxon>Bacillati</taxon>
        <taxon>Bacillota</taxon>
        <taxon>Bacilli</taxon>
        <taxon>Bacillales</taxon>
        <taxon>Bacillaceae</taxon>
        <taxon>Bacillus</taxon>
    </lineage>
</organism>
<evidence type="ECO:0000256" key="1">
    <source>
        <dbReference type="ARBA" id="ARBA00004651"/>
    </source>
</evidence>
<dbReference type="GO" id="GO:0022857">
    <property type="term" value="F:transmembrane transporter activity"/>
    <property type="evidence" value="ECO:0007669"/>
    <property type="project" value="InterPro"/>
</dbReference>
<feature type="transmembrane region" description="Helical" evidence="7">
    <location>
        <begin position="40"/>
        <end position="62"/>
    </location>
</feature>
<dbReference type="InterPro" id="IPR036259">
    <property type="entry name" value="MFS_trans_sf"/>
</dbReference>
<dbReference type="Pfam" id="PF07690">
    <property type="entry name" value="MFS_1"/>
    <property type="match status" value="1"/>
</dbReference>
<protein>
    <submittedName>
        <fullName evidence="9">MFS transporter</fullName>
    </submittedName>
</protein>
<comment type="subcellular location">
    <subcellularLocation>
        <location evidence="1">Cell membrane</location>
        <topology evidence="1">Multi-pass membrane protein</topology>
    </subcellularLocation>
</comment>
<evidence type="ECO:0000259" key="8">
    <source>
        <dbReference type="PROSITE" id="PS50850"/>
    </source>
</evidence>
<keyword evidence="6 7" id="KW-0472">Membrane</keyword>
<feature type="transmembrane region" description="Helical" evidence="7">
    <location>
        <begin position="331"/>
        <end position="349"/>
    </location>
</feature>
<dbReference type="AlphaFoldDB" id="A0A2A5IV64"/>
<dbReference type="GO" id="GO:0005886">
    <property type="term" value="C:plasma membrane"/>
    <property type="evidence" value="ECO:0007669"/>
    <property type="project" value="UniProtKB-SubCell"/>
</dbReference>
<dbReference type="Proteomes" id="UP000228754">
    <property type="component" value="Unassembled WGS sequence"/>
</dbReference>
<feature type="transmembrane region" description="Helical" evidence="7">
    <location>
        <begin position="98"/>
        <end position="123"/>
    </location>
</feature>
<keyword evidence="2" id="KW-0813">Transport</keyword>
<dbReference type="InterPro" id="IPR001958">
    <property type="entry name" value="Tet-R_TetA/multi-R_MdtG-like"/>
</dbReference>
<evidence type="ECO:0000256" key="6">
    <source>
        <dbReference type="ARBA" id="ARBA00023136"/>
    </source>
</evidence>
<evidence type="ECO:0000256" key="3">
    <source>
        <dbReference type="ARBA" id="ARBA00022475"/>
    </source>
</evidence>
<feature type="domain" description="Major facilitator superfamily (MFS) profile" evidence="8">
    <location>
        <begin position="8"/>
        <end position="386"/>
    </location>
</feature>
<reference evidence="9 10" key="1">
    <citation type="submission" date="2017-06" db="EMBL/GenBank/DDBJ databases">
        <title>Draft Genome Sequence of Bacillus sp Strain 36R Isolated from saline sediment at Atanasia, Sonora, Mexico.</title>
        <authorList>
            <person name="Sanchez Diaz R."/>
            <person name="Quiroz Macias M.E."/>
            <person name="Ibarra Gamez J.C."/>
            <person name="Enciso Ibarra J."/>
            <person name="Gomez Gil B."/>
            <person name="Galaviz Silva L."/>
        </authorList>
    </citation>
    <scope>NUCLEOTIDE SEQUENCE [LARGE SCALE GENOMIC DNA]</scope>
    <source>
        <strain evidence="9 10">36R_ATNSAL</strain>
    </source>
</reference>
<evidence type="ECO:0000313" key="9">
    <source>
        <dbReference type="EMBL" id="PCK21274.1"/>
    </source>
</evidence>
<gene>
    <name evidence="9" type="ORF">CEY02_08890</name>
</gene>
<feature type="transmembrane region" description="Helical" evidence="7">
    <location>
        <begin position="272"/>
        <end position="290"/>
    </location>
</feature>
<dbReference type="InterPro" id="IPR020846">
    <property type="entry name" value="MFS_dom"/>
</dbReference>
<feature type="transmembrane region" description="Helical" evidence="7">
    <location>
        <begin position="12"/>
        <end position="34"/>
    </location>
</feature>
<evidence type="ECO:0000256" key="4">
    <source>
        <dbReference type="ARBA" id="ARBA00022692"/>
    </source>
</evidence>
<feature type="transmembrane region" description="Helical" evidence="7">
    <location>
        <begin position="205"/>
        <end position="227"/>
    </location>
</feature>
<dbReference type="OrthoDB" id="9607at2"/>
<evidence type="ECO:0000256" key="5">
    <source>
        <dbReference type="ARBA" id="ARBA00022989"/>
    </source>
</evidence>
<feature type="transmembrane region" description="Helical" evidence="7">
    <location>
        <begin position="74"/>
        <end position="92"/>
    </location>
</feature>
<feature type="transmembrane region" description="Helical" evidence="7">
    <location>
        <begin position="296"/>
        <end position="319"/>
    </location>
</feature>
<comment type="caution">
    <text evidence="9">The sequence shown here is derived from an EMBL/GenBank/DDBJ whole genome shotgun (WGS) entry which is preliminary data.</text>
</comment>
<feature type="transmembrane region" description="Helical" evidence="7">
    <location>
        <begin position="135"/>
        <end position="158"/>
    </location>
</feature>
<feature type="transmembrane region" description="Helical" evidence="7">
    <location>
        <begin position="355"/>
        <end position="377"/>
    </location>
</feature>
<evidence type="ECO:0000256" key="2">
    <source>
        <dbReference type="ARBA" id="ARBA00022448"/>
    </source>
</evidence>
<sequence>MDVVNTKDKVLFSIISFFFWFTQFLYVPILSPYLKTLGGHYAFIGIVLSSYGLMQLFCRLPVGIFSDFLNMRKPFIVFGMMTVTCSCLLFALTDAFMWGLIARCLAGLAAATWVAFTIMYANYFKENESHKAMNYISFIVVLAQLLGMSFSGYIVDIFGWKAPFWIGSFIGLIGLVLSLFILEQKTENKTQLKMKQLIKVAKEPALLKISLLSILAHSMIFTTMFGFTSTYALTIGMKQSELFYVVCSFMIPHTLAPLLLARLLKEANKRNILIGSFTAASFSIFMIPFIQQKVIFYINQGVGGLALGFIFPILLGMAIESVSQSFRATAMGAYQALYALGIFGGPFIAGMVNHVFGIAFGFYFEAILGVCAVGLIMTRTFEKKYPFIQKS</sequence>
<dbReference type="PROSITE" id="PS50850">
    <property type="entry name" value="MFS"/>
    <property type="match status" value="1"/>
</dbReference>
<dbReference type="EMBL" id="NKHG01000063">
    <property type="protein sequence ID" value="PCK21274.1"/>
    <property type="molecule type" value="Genomic_DNA"/>
</dbReference>
<dbReference type="SUPFAM" id="SSF103473">
    <property type="entry name" value="MFS general substrate transporter"/>
    <property type="match status" value="1"/>
</dbReference>
<feature type="transmembrane region" description="Helical" evidence="7">
    <location>
        <begin position="164"/>
        <end position="184"/>
    </location>
</feature>